<dbReference type="eggNOG" id="COG2027">
    <property type="taxonomic scope" value="Bacteria"/>
</dbReference>
<proteinExistence type="inferred from homology"/>
<protein>
    <submittedName>
        <fullName evidence="3">D-alanyl-D-alanine carboxypeptidase</fullName>
    </submittedName>
</protein>
<dbReference type="GO" id="GO:0006508">
    <property type="term" value="P:proteolysis"/>
    <property type="evidence" value="ECO:0007669"/>
    <property type="project" value="InterPro"/>
</dbReference>
<dbReference type="PROSITE" id="PS51257">
    <property type="entry name" value="PROKAR_LIPOPROTEIN"/>
    <property type="match status" value="1"/>
</dbReference>
<evidence type="ECO:0000256" key="2">
    <source>
        <dbReference type="ARBA" id="ARBA00022801"/>
    </source>
</evidence>
<evidence type="ECO:0000256" key="1">
    <source>
        <dbReference type="ARBA" id="ARBA00006096"/>
    </source>
</evidence>
<dbReference type="PATRIC" id="fig|1237149.3.peg.2943"/>
<dbReference type="PRINTS" id="PR00922">
    <property type="entry name" value="DADACBPTASE3"/>
</dbReference>
<dbReference type="Pfam" id="PF02113">
    <property type="entry name" value="Peptidase_S13"/>
    <property type="match status" value="2"/>
</dbReference>
<dbReference type="GO" id="GO:0000270">
    <property type="term" value="P:peptidoglycan metabolic process"/>
    <property type="evidence" value="ECO:0007669"/>
    <property type="project" value="TreeGrafter"/>
</dbReference>
<sequence>MKFNHCLVFATIIFIACAPVKRGPVVKSIEAFEKEFSHHTGFVLFDPDNNEMLINYNGEKYFTPASNTKVLTLLTAIKTIGDSIPGIYYTEAVDSLMFWGTGDPSLLYEKLPSSAVFSFLNDTEKDLYFSSSNFYDDHFGPGWAWDDYNYTFSSEISPMPVFGNYLTVSKMAERDYLHLEQPYFKQFFWLGDSIKDDTEIVRDINSNNIIYFPSIKGRSFKEQVPFHYSDYLLTDLLSDTLNKRVTPVRKALPSDRKILRSIPADSAYRIMMQDSDNFIAEQLLLVAAGLLTDSLDAERAIEYSIEHYLMGIPDKPVWVDGSGLSRYNLITPRSMVWIWNELYKAVPPERLKSLLAVGGQAGTLKNYYRSTAPYIFGKTGTLSNNHNISGFILTKKGKLYIFAFMNNNYPVKAITVKRRMEQILWELHTNN</sequence>
<dbReference type="InterPro" id="IPR000667">
    <property type="entry name" value="Peptidase_S13"/>
</dbReference>
<evidence type="ECO:0000313" key="4">
    <source>
        <dbReference type="Proteomes" id="UP000011135"/>
    </source>
</evidence>
<keyword evidence="3" id="KW-0645">Protease</keyword>
<keyword evidence="3" id="KW-0121">Carboxypeptidase</keyword>
<comment type="similarity">
    <text evidence="1">Belongs to the peptidase S13 family.</text>
</comment>
<dbReference type="GO" id="GO:0004185">
    <property type="term" value="F:serine-type carboxypeptidase activity"/>
    <property type="evidence" value="ECO:0007669"/>
    <property type="project" value="InterPro"/>
</dbReference>
<dbReference type="Proteomes" id="UP000011135">
    <property type="component" value="Unassembled WGS sequence"/>
</dbReference>
<dbReference type="OrthoDB" id="9802627at2"/>
<dbReference type="Gene3D" id="3.40.710.10">
    <property type="entry name" value="DD-peptidase/beta-lactamase superfamily"/>
    <property type="match status" value="2"/>
</dbReference>
<comment type="caution">
    <text evidence="3">The sequence shown here is derived from an EMBL/GenBank/DDBJ whole genome shotgun (WGS) entry which is preliminary data.</text>
</comment>
<dbReference type="SUPFAM" id="SSF56601">
    <property type="entry name" value="beta-lactamase/transpeptidase-like"/>
    <property type="match status" value="1"/>
</dbReference>
<dbReference type="EMBL" id="AMZN01000046">
    <property type="protein sequence ID" value="ELR71053.1"/>
    <property type="molecule type" value="Genomic_DNA"/>
</dbReference>
<accession>L8JS58</accession>
<evidence type="ECO:0000313" key="3">
    <source>
        <dbReference type="EMBL" id="ELR71053.1"/>
    </source>
</evidence>
<keyword evidence="4" id="KW-1185">Reference proteome</keyword>
<dbReference type="InterPro" id="IPR012338">
    <property type="entry name" value="Beta-lactam/transpept-like"/>
</dbReference>
<dbReference type="RefSeq" id="WP_009580540.1">
    <property type="nucleotide sequence ID" value="NZ_AMZN01000046.1"/>
</dbReference>
<dbReference type="PANTHER" id="PTHR30023:SF0">
    <property type="entry name" value="PENICILLIN-SENSITIVE CARBOXYPEPTIDASE A"/>
    <property type="match status" value="1"/>
</dbReference>
<dbReference type="STRING" id="1237149.C900_03183"/>
<reference evidence="3 4" key="1">
    <citation type="submission" date="2012-12" db="EMBL/GenBank/DDBJ databases">
        <title>Genome assembly of Fulvivirga imtechensis AK7.</title>
        <authorList>
            <person name="Nupur N."/>
            <person name="Khatri I."/>
            <person name="Kumar R."/>
            <person name="Subramanian S."/>
            <person name="Pinnaka A."/>
        </authorList>
    </citation>
    <scope>NUCLEOTIDE SEQUENCE [LARGE SCALE GENOMIC DNA]</scope>
    <source>
        <strain evidence="3 4">AK7</strain>
    </source>
</reference>
<dbReference type="PANTHER" id="PTHR30023">
    <property type="entry name" value="D-ALANYL-D-ALANINE CARBOXYPEPTIDASE"/>
    <property type="match status" value="1"/>
</dbReference>
<keyword evidence="2" id="KW-0378">Hydrolase</keyword>
<name>L8JS58_9BACT</name>
<organism evidence="3 4">
    <name type="scientific">Fulvivirga imtechensis AK7</name>
    <dbReference type="NCBI Taxonomy" id="1237149"/>
    <lineage>
        <taxon>Bacteria</taxon>
        <taxon>Pseudomonadati</taxon>
        <taxon>Bacteroidota</taxon>
        <taxon>Cytophagia</taxon>
        <taxon>Cytophagales</taxon>
        <taxon>Fulvivirgaceae</taxon>
        <taxon>Fulvivirga</taxon>
    </lineage>
</organism>
<gene>
    <name evidence="3" type="ORF">C900_03183</name>
</gene>
<dbReference type="AlphaFoldDB" id="L8JS58"/>